<gene>
    <name evidence="6" type="ORF">SAMN04487752_0329</name>
    <name evidence="7" type="ORF">SAMN04487752_2723</name>
</gene>
<organism evidence="6 8">
    <name type="scientific">Carnobacterium viridans</name>
    <dbReference type="NCBI Taxonomy" id="174587"/>
    <lineage>
        <taxon>Bacteria</taxon>
        <taxon>Bacillati</taxon>
        <taxon>Bacillota</taxon>
        <taxon>Bacilli</taxon>
        <taxon>Lactobacillales</taxon>
        <taxon>Carnobacteriaceae</taxon>
        <taxon>Carnobacterium</taxon>
    </lineage>
</organism>
<dbReference type="InterPro" id="IPR018392">
    <property type="entry name" value="LysM"/>
</dbReference>
<dbReference type="InterPro" id="IPR002502">
    <property type="entry name" value="Amidase_domain"/>
</dbReference>
<evidence type="ECO:0000313" key="8">
    <source>
        <dbReference type="Proteomes" id="UP000199481"/>
    </source>
</evidence>
<dbReference type="SUPFAM" id="SSF55846">
    <property type="entry name" value="N-acetylmuramoyl-L-alanine amidase-like"/>
    <property type="match status" value="1"/>
</dbReference>
<dbReference type="EC" id="3.5.1.28" evidence="2"/>
<dbReference type="Pfam" id="PF08230">
    <property type="entry name" value="CW_7"/>
    <property type="match status" value="1"/>
</dbReference>
<dbReference type="OrthoDB" id="2168681at2"/>
<dbReference type="Gene3D" id="3.10.350.10">
    <property type="entry name" value="LysM domain"/>
    <property type="match status" value="1"/>
</dbReference>
<evidence type="ECO:0000313" key="7">
    <source>
        <dbReference type="EMBL" id="SDQ54936.1"/>
    </source>
</evidence>
<proteinExistence type="predicted"/>
<keyword evidence="4" id="KW-0961">Cell wall biogenesis/degradation</keyword>
<name>A0A1H0XNK4_9LACT</name>
<evidence type="ECO:0000259" key="5">
    <source>
        <dbReference type="PROSITE" id="PS51782"/>
    </source>
</evidence>
<dbReference type="Proteomes" id="UP000199481">
    <property type="component" value="Unassembled WGS sequence"/>
</dbReference>
<evidence type="ECO:0000313" key="6">
    <source>
        <dbReference type="EMBL" id="SDQ04518.1"/>
    </source>
</evidence>
<dbReference type="InterPro" id="IPR036505">
    <property type="entry name" value="Amidase/PGRP_sf"/>
</dbReference>
<evidence type="ECO:0000256" key="2">
    <source>
        <dbReference type="ARBA" id="ARBA00011901"/>
    </source>
</evidence>
<evidence type="ECO:0000256" key="1">
    <source>
        <dbReference type="ARBA" id="ARBA00001561"/>
    </source>
</evidence>
<dbReference type="InterPro" id="IPR051206">
    <property type="entry name" value="NAMLAA_amidase_2"/>
</dbReference>
<dbReference type="GO" id="GO:0009253">
    <property type="term" value="P:peptidoglycan catabolic process"/>
    <property type="evidence" value="ECO:0007669"/>
    <property type="project" value="InterPro"/>
</dbReference>
<dbReference type="SMART" id="SM01095">
    <property type="entry name" value="Cpl-7"/>
    <property type="match status" value="1"/>
</dbReference>
<keyword evidence="8" id="KW-1185">Reference proteome</keyword>
<keyword evidence="3" id="KW-0378">Hydrolase</keyword>
<protein>
    <recommendedName>
        <fullName evidence="2">N-acetylmuramoyl-L-alanine amidase</fullName>
        <ecNumber evidence="2">3.5.1.28</ecNumber>
    </recommendedName>
</protein>
<dbReference type="CDD" id="cd00118">
    <property type="entry name" value="LysM"/>
    <property type="match status" value="1"/>
</dbReference>
<accession>A0A1H0XNK4</accession>
<evidence type="ECO:0000256" key="4">
    <source>
        <dbReference type="ARBA" id="ARBA00023316"/>
    </source>
</evidence>
<dbReference type="Pfam" id="PF01510">
    <property type="entry name" value="Amidase_2"/>
    <property type="match status" value="1"/>
</dbReference>
<dbReference type="InterPro" id="IPR036779">
    <property type="entry name" value="LysM_dom_sf"/>
</dbReference>
<dbReference type="PROSITE" id="PS51782">
    <property type="entry name" value="LYSM"/>
    <property type="match status" value="1"/>
</dbReference>
<dbReference type="SUPFAM" id="SSF54106">
    <property type="entry name" value="LysM domain"/>
    <property type="match status" value="1"/>
</dbReference>
<reference evidence="6" key="2">
    <citation type="submission" date="2016-10" db="EMBL/GenBank/DDBJ databases">
        <authorList>
            <person name="de Groot N.N."/>
        </authorList>
    </citation>
    <scope>NUCLEOTIDE SEQUENCE [LARGE SCALE GENOMIC DNA]</scope>
    <source>
        <strain evidence="6">MPL-11</strain>
    </source>
</reference>
<dbReference type="SMART" id="SM00644">
    <property type="entry name" value="Ami_2"/>
    <property type="match status" value="1"/>
</dbReference>
<reference evidence="8" key="1">
    <citation type="submission" date="2016-10" db="EMBL/GenBank/DDBJ databases">
        <authorList>
            <person name="Varghese N."/>
            <person name="Submissions S."/>
        </authorList>
    </citation>
    <scope>NUCLEOTIDE SEQUENCE [LARGE SCALE GENOMIC DNA]</scope>
    <source>
        <strain evidence="8">MPL-11</strain>
    </source>
</reference>
<dbReference type="AlphaFoldDB" id="A0A1H0XNK4"/>
<sequence>MVEIKKQHTKVNFTNVNIKVEYIVEHDTGVLGQTAKNNADYFEKTNRGASANYFVDKTSIYEVVPPGKKAWHVGDDRDDSDDGINNGNTIGIELCAEKDGTFHPNTLANAAWLTQKLMKDYNVPAKKVVRHYDASGKNCPQRMNTDGKWTLWYKYHKQLTGATSVSVPLPSNNTKESQHTVKSGDTLWGLSKQYNATVADLKKWNNLKSDIIVVGTKLNLGNNVKVPTANPTPVASTPKATKSIQQLVNETKAGKHGNGDARKKSLGSNYDAVMKVINGGSKPAAKPVTNKKRVYLPKSAKTWRVYKTSGPYTTGKEVGFLAPAQYGGLNYEIIKALATDVYEIKTSAFGNVAIYAAKSTGATIK</sequence>
<evidence type="ECO:0000256" key="3">
    <source>
        <dbReference type="ARBA" id="ARBA00022801"/>
    </source>
</evidence>
<dbReference type="GO" id="GO:0009254">
    <property type="term" value="P:peptidoglycan turnover"/>
    <property type="evidence" value="ECO:0007669"/>
    <property type="project" value="TreeGrafter"/>
</dbReference>
<dbReference type="PANTHER" id="PTHR30417">
    <property type="entry name" value="N-ACETYLMURAMOYL-L-ALANINE AMIDASE AMID"/>
    <property type="match status" value="1"/>
</dbReference>
<dbReference type="EMBL" id="FNJW01000008">
    <property type="protein sequence ID" value="SDQ04518.1"/>
    <property type="molecule type" value="Genomic_DNA"/>
</dbReference>
<dbReference type="RefSeq" id="WP_089974664.1">
    <property type="nucleotide sequence ID" value="NZ_CP084916.1"/>
</dbReference>
<dbReference type="GO" id="GO:0008745">
    <property type="term" value="F:N-acetylmuramoyl-L-alanine amidase activity"/>
    <property type="evidence" value="ECO:0007669"/>
    <property type="project" value="UniProtKB-EC"/>
</dbReference>
<dbReference type="InterPro" id="IPR013168">
    <property type="entry name" value="Cpl_7_lyso_C"/>
</dbReference>
<dbReference type="CDD" id="cd06583">
    <property type="entry name" value="PGRP"/>
    <property type="match status" value="1"/>
</dbReference>
<comment type="catalytic activity">
    <reaction evidence="1">
        <text>Hydrolyzes the link between N-acetylmuramoyl residues and L-amino acid residues in certain cell-wall glycopeptides.</text>
        <dbReference type="EC" id="3.5.1.28"/>
    </reaction>
</comment>
<dbReference type="Gene3D" id="3.40.80.10">
    <property type="entry name" value="Peptidoglycan recognition protein-like"/>
    <property type="match status" value="1"/>
</dbReference>
<dbReference type="EMBL" id="FNJW01000008">
    <property type="protein sequence ID" value="SDQ54936.1"/>
    <property type="molecule type" value="Genomic_DNA"/>
</dbReference>
<feature type="domain" description="LysM" evidence="5">
    <location>
        <begin position="177"/>
        <end position="220"/>
    </location>
</feature>
<dbReference type="SMART" id="SM00257">
    <property type="entry name" value="LysM"/>
    <property type="match status" value="1"/>
</dbReference>
<dbReference type="GO" id="GO:0071555">
    <property type="term" value="P:cell wall organization"/>
    <property type="evidence" value="ECO:0007669"/>
    <property type="project" value="UniProtKB-KW"/>
</dbReference>
<dbReference type="PANTHER" id="PTHR30417:SF1">
    <property type="entry name" value="N-ACETYLMURAMOYL-L-ALANINE AMIDASE AMID"/>
    <property type="match status" value="1"/>
</dbReference>
<dbReference type="Pfam" id="PF01476">
    <property type="entry name" value="LysM"/>
    <property type="match status" value="1"/>
</dbReference>